<keyword evidence="1" id="KW-0812">Transmembrane</keyword>
<protein>
    <submittedName>
        <fullName evidence="3">Aste57867_5890 protein</fullName>
    </submittedName>
</protein>
<feature type="transmembrane region" description="Helical" evidence="1">
    <location>
        <begin position="463"/>
        <end position="484"/>
    </location>
</feature>
<dbReference type="EMBL" id="VJMH01002243">
    <property type="protein sequence ID" value="KAF0709513.1"/>
    <property type="molecule type" value="Genomic_DNA"/>
</dbReference>
<dbReference type="Proteomes" id="UP000332933">
    <property type="component" value="Unassembled WGS sequence"/>
</dbReference>
<accession>A0A485KDJ9</accession>
<feature type="transmembrane region" description="Helical" evidence="1">
    <location>
        <begin position="297"/>
        <end position="315"/>
    </location>
</feature>
<reference evidence="2" key="2">
    <citation type="submission" date="2019-06" db="EMBL/GenBank/DDBJ databases">
        <title>Genomics analysis of Aphanomyces spp. identifies a new class of oomycete effector associated with host adaptation.</title>
        <authorList>
            <person name="Gaulin E."/>
        </authorList>
    </citation>
    <scope>NUCLEOTIDE SEQUENCE</scope>
    <source>
        <strain evidence="2">CBS 578.67</strain>
    </source>
</reference>
<keyword evidence="1" id="KW-0472">Membrane</keyword>
<evidence type="ECO:0000313" key="3">
    <source>
        <dbReference type="EMBL" id="VFT82911.1"/>
    </source>
</evidence>
<reference evidence="3 4" key="1">
    <citation type="submission" date="2019-03" db="EMBL/GenBank/DDBJ databases">
        <authorList>
            <person name="Gaulin E."/>
            <person name="Dumas B."/>
        </authorList>
    </citation>
    <scope>NUCLEOTIDE SEQUENCE [LARGE SCALE GENOMIC DNA]</scope>
    <source>
        <strain evidence="3">CBS 568.67</strain>
    </source>
</reference>
<name>A0A485KDJ9_9STRA</name>
<feature type="transmembrane region" description="Helical" evidence="1">
    <location>
        <begin position="376"/>
        <end position="394"/>
    </location>
</feature>
<organism evidence="3 4">
    <name type="scientific">Aphanomyces stellatus</name>
    <dbReference type="NCBI Taxonomy" id="120398"/>
    <lineage>
        <taxon>Eukaryota</taxon>
        <taxon>Sar</taxon>
        <taxon>Stramenopiles</taxon>
        <taxon>Oomycota</taxon>
        <taxon>Saprolegniomycetes</taxon>
        <taxon>Saprolegniales</taxon>
        <taxon>Verrucalvaceae</taxon>
        <taxon>Aphanomyces</taxon>
    </lineage>
</organism>
<evidence type="ECO:0000313" key="4">
    <source>
        <dbReference type="Proteomes" id="UP000332933"/>
    </source>
</evidence>
<evidence type="ECO:0000313" key="2">
    <source>
        <dbReference type="EMBL" id="KAF0709513.1"/>
    </source>
</evidence>
<dbReference type="AlphaFoldDB" id="A0A485KDJ9"/>
<sequence>MADVLVQNMTINLPLYAAYDLVQSQIGPFGSIDMKNVACPLSVKQLMGTGIDIIRSTNAANPTAGGNYSSIAAAVISQHFALPTAAMAISDWLSFGGNILCQDYGNTPINLGFQQYTSRQYPCGQWLTTLLMPTKDNVLVSAAAAGLGRATANINPTCALDTLPSVCHDAFLGQSMVYLQTFVAASDVTKIESIRQIAVADVRLLQPSLMQYVRQNATQPLQLMLYPLLDPLDPNYEFWSWLYTFEWSTGEREVIMFQGDVGSINLITEWTPPVTQQVVATEMPTTFTTYALGGVEYISGAMLGISGLILIFIVLSRGHIEPLNMIELNRVAGMVWVGRPLLLLRGVTAICLLSTATLELSIEHDRSYFSVPILPWYKTILGAGESGWLCYILNDIVMVWTKQYTSLYATGSSILVWIVAAALTLATPVVHQASIHADCQVDQMDFQVVCQSGVVAVGQASRLYWLLTIVAICNAVSYTIVRIVKRNLANDKHHFPLLTSGATNLFERKHWMYGGTYYLDPASAILNGLVSFRWGQTIYAMDIKLWRHFTFKVQDGLPPRFQSALPLGDSNALT</sequence>
<dbReference type="EMBL" id="CAADRA010002245">
    <property type="protein sequence ID" value="VFT82911.1"/>
    <property type="molecule type" value="Genomic_DNA"/>
</dbReference>
<gene>
    <name evidence="3" type="primary">Aste57867_5890</name>
    <name evidence="2" type="ORF">As57867_005876</name>
    <name evidence="3" type="ORF">ASTE57867_5890</name>
</gene>
<keyword evidence="4" id="KW-1185">Reference proteome</keyword>
<evidence type="ECO:0000256" key="1">
    <source>
        <dbReference type="SAM" id="Phobius"/>
    </source>
</evidence>
<feature type="transmembrane region" description="Helical" evidence="1">
    <location>
        <begin position="406"/>
        <end position="426"/>
    </location>
</feature>
<keyword evidence="1" id="KW-1133">Transmembrane helix</keyword>
<feature type="transmembrane region" description="Helical" evidence="1">
    <location>
        <begin position="336"/>
        <end position="356"/>
    </location>
</feature>
<proteinExistence type="predicted"/>